<gene>
    <name evidence="2" type="ORF">POCTA_138.1.T0110180</name>
</gene>
<dbReference type="PANTHER" id="PTHR48475">
    <property type="entry name" value="RIBONUCLEASE H"/>
    <property type="match status" value="1"/>
</dbReference>
<evidence type="ECO:0000259" key="1">
    <source>
        <dbReference type="Pfam" id="PF13456"/>
    </source>
</evidence>
<protein>
    <recommendedName>
        <fullName evidence="1">RNase H type-1 domain-containing protein</fullName>
    </recommendedName>
</protein>
<comment type="caution">
    <text evidence="2">The sequence shown here is derived from an EMBL/GenBank/DDBJ whole genome shotgun (WGS) entry which is preliminary data.</text>
</comment>
<dbReference type="Proteomes" id="UP000683925">
    <property type="component" value="Unassembled WGS sequence"/>
</dbReference>
<dbReference type="OrthoDB" id="303039at2759"/>
<feature type="domain" description="RNase H type-1" evidence="1">
    <location>
        <begin position="93"/>
        <end position="200"/>
    </location>
</feature>
<reference evidence="2" key="1">
    <citation type="submission" date="2021-01" db="EMBL/GenBank/DDBJ databases">
        <authorList>
            <consortium name="Genoscope - CEA"/>
            <person name="William W."/>
        </authorList>
    </citation>
    <scope>NUCLEOTIDE SEQUENCE</scope>
</reference>
<dbReference type="InterPro" id="IPR002156">
    <property type="entry name" value="RNaseH_domain"/>
</dbReference>
<dbReference type="GO" id="GO:0004523">
    <property type="term" value="F:RNA-DNA hybrid ribonuclease activity"/>
    <property type="evidence" value="ECO:0007669"/>
    <property type="project" value="InterPro"/>
</dbReference>
<name>A0A8S1SHV6_PAROT</name>
<dbReference type="Pfam" id="PF13456">
    <property type="entry name" value="RVT_3"/>
    <property type="match status" value="1"/>
</dbReference>
<dbReference type="AlphaFoldDB" id="A0A8S1SHV6"/>
<organism evidence="2 3">
    <name type="scientific">Paramecium octaurelia</name>
    <dbReference type="NCBI Taxonomy" id="43137"/>
    <lineage>
        <taxon>Eukaryota</taxon>
        <taxon>Sar</taxon>
        <taxon>Alveolata</taxon>
        <taxon>Ciliophora</taxon>
        <taxon>Intramacronucleata</taxon>
        <taxon>Oligohymenophorea</taxon>
        <taxon>Peniculida</taxon>
        <taxon>Parameciidae</taxon>
        <taxon>Paramecium</taxon>
    </lineage>
</organism>
<proteinExistence type="predicted"/>
<dbReference type="GO" id="GO:0003676">
    <property type="term" value="F:nucleic acid binding"/>
    <property type="evidence" value="ECO:0007669"/>
    <property type="project" value="InterPro"/>
</dbReference>
<evidence type="ECO:0000313" key="3">
    <source>
        <dbReference type="Proteomes" id="UP000683925"/>
    </source>
</evidence>
<keyword evidence="3" id="KW-1185">Reference proteome</keyword>
<dbReference type="EMBL" id="CAJJDP010000010">
    <property type="protein sequence ID" value="CAD8140003.1"/>
    <property type="molecule type" value="Genomic_DNA"/>
</dbReference>
<accession>A0A8S1SHV6</accession>
<dbReference type="OMA" id="ITYLNCF"/>
<evidence type="ECO:0000313" key="2">
    <source>
        <dbReference type="EMBL" id="CAD8140003.1"/>
    </source>
</evidence>
<sequence>MQDNYFFNLSSSQAASEIKSEVQDNYSKISRSSKSFGGVSFLSRITTSPINMLTSSDLDSQIKDKICFLSPLQAYIQINPKEPYDLFYASSTNIQGKFGIIIKSQNKDLVTISQAYPDKTINELEFLATIQGMKYCIDLGIKILNVKGNSQLVTKHRSFNLQGELAFLKEVILKYSQFFYQINFVQIPKETNHQAKQLSREEKSFVKVVQDQSKIQDQSISIDQIQFQHLSQQSYSKQNINNLSAILPQKPHLDSILLEYTDIFSEYNKQKIKPINLDQNRDYALIFGKINDNTNKGANFMIKQDLNEIIAGTFYFPQETNALQEISLLYGMRFLLECQITYLNCFTNDETFCKLFDNENNKLMQSQIKEQKCLYNMKQLFQRTSCRKIESGQLKALKEPYQNKQSRFQILDESILNSNGIAPKQQSITFSKFSQIYNFNNQFRI</sequence>
<dbReference type="PANTHER" id="PTHR48475:SF1">
    <property type="entry name" value="RNASE H TYPE-1 DOMAIN-CONTAINING PROTEIN"/>
    <property type="match status" value="1"/>
</dbReference>